<protein>
    <submittedName>
        <fullName evidence="1">Uncharacterized protein</fullName>
    </submittedName>
</protein>
<sequence length="1438" mass="159582">MSLPTDGLFWASNPPIFDFSLKFEESIFELLPSSFFIFFGAFTYLYYLQQPVYVRQSALLWLKLLTAAILICLEASSLALRSTHSDYRRDTTSAAASLGLVAALGLLALLYVEHRRAIRSSAFIGLYLGLKILLEGAECRSYFMRGLRALGGVSAATSAIYFVLLILEEVSKWSLLIDPDIRRLSKGEATCGVWCRMLFVYLVPVFRIGTLGKLRMSNLPNIGIEFSASRLHTKLGKSWRLNKRKSANSLFFACCCAFLAPLLGAAFPRLLVTGLTFGQPFTMQRVIGTIGKDTDHVESRGGLVGATLLTFGGAAICKAIATQMQYRLLTLIRGALISTMVDKIQRLKVAEARKNAVITLMTADFDSISDAFTLCFDIPFAFVEAGLGMYFLAKFVKQSTFVVVLPLMYATASGIIFGRFMTRATKRWNETIQDRVTKTSQILSQLPAIKMLGLGPKVLEYLHYLRIVEISTSMKYRRIQVGVISSATLTDLIIPTLVVAASLFWGTLGDKLEPEVMYPALAIVALIQTPLARLFRAYPLGMAMLGCFQRIQEFLCQEEHEDPRVLVGDEPREITREWPVPNGPPVLGTKIIQRNPNCVVRFDGVSLAVPGGDKTILNDINLFIEPGSMNAVFGPTGSGKTTFINSILGEVEITDGVLYADEIAIALLSQMPWLPNVSFRECIVGACEYDEARFNAVVSACLLTDEINKFPDKADHLIGSGGITLSGGQRQRLGLARTAYSAATLVLLDDPFSALDRPTANAILQNLCGQDGLFKRSGSTVVLSSYLPEAMDVADNFIFLDGNGNVSCEEKHVNQPFRERVQHLLRKEVAASKKKAKKEAESVSRRPSVADTQKPGVQREDEKEEQKGDWGLYGFWINHTSRRILLVWILFICITGSADGLPRIYLKFWIQDAPSNRLYFIGYASLPFVCAFICGLGLWVLFTALCPRNSLRLHRRMAEIVMHATIGFLGVADSGYLLSRFSVDMDILTKKVPPALHNTFYYGVGAIVQTGISLSAASLMSILIPVLLGILYFVQRFYLFTSRQLRRLDLEAQAPLVSAIREASDGVVHIRGFRWQKSTLQRCFHLLDESQRPIYLLYCAQQFLGLVSDLLAALIGVVLSIITLYVKQNNANPNSTGLSFLAIVVLGGCYNEAIVAWTNLETAIGSLKRMKDFLEQTATESDEGTTDLPPNWPSAGAIQVNNVTARYRADDTRQDPVLQNVSVTITPGQKFGVMGRTGSGKSSFLYTLLGFLDYDGSIFIDGVNIATVPKDQLRARIVTISQDQVVLDGSIRDNLLPYDKSWSLVAPPVDEKSREEAERKDKIVRETLVRLRIWDRLEDNGGLDAQLKDVGYSHGEMQLLCIARAVVRRRLTGSKLLLVDEATGNLDSWRDQTVREMMKEYFRGCTIVIVAHREESIADSNVTLEMADGEMKRLQNFY</sequence>
<evidence type="ECO:0000313" key="1">
    <source>
        <dbReference type="EMBL" id="KAJ3494922.1"/>
    </source>
</evidence>
<organism evidence="1 2">
    <name type="scientific">Lecanicillium saksenae</name>
    <dbReference type="NCBI Taxonomy" id="468837"/>
    <lineage>
        <taxon>Eukaryota</taxon>
        <taxon>Fungi</taxon>
        <taxon>Dikarya</taxon>
        <taxon>Ascomycota</taxon>
        <taxon>Pezizomycotina</taxon>
        <taxon>Sordariomycetes</taxon>
        <taxon>Hypocreomycetidae</taxon>
        <taxon>Hypocreales</taxon>
        <taxon>Cordycipitaceae</taxon>
        <taxon>Lecanicillium</taxon>
    </lineage>
</organism>
<evidence type="ECO:0000313" key="2">
    <source>
        <dbReference type="Proteomes" id="UP001148737"/>
    </source>
</evidence>
<dbReference type="Proteomes" id="UP001148737">
    <property type="component" value="Unassembled WGS sequence"/>
</dbReference>
<dbReference type="EMBL" id="JANAKD010000331">
    <property type="protein sequence ID" value="KAJ3494922.1"/>
    <property type="molecule type" value="Genomic_DNA"/>
</dbReference>
<reference evidence="1" key="1">
    <citation type="submission" date="2022-07" db="EMBL/GenBank/DDBJ databases">
        <title>Genome Sequence of Lecanicillium saksenae.</title>
        <authorList>
            <person name="Buettner E."/>
        </authorList>
    </citation>
    <scope>NUCLEOTIDE SEQUENCE</scope>
    <source>
        <strain evidence="1">VT-O1</strain>
    </source>
</reference>
<gene>
    <name evidence="1" type="ORF">NLG97_g3760</name>
</gene>
<accession>A0ACC1QYZ1</accession>
<comment type="caution">
    <text evidence="1">The sequence shown here is derived from an EMBL/GenBank/DDBJ whole genome shotgun (WGS) entry which is preliminary data.</text>
</comment>
<name>A0ACC1QYZ1_9HYPO</name>
<keyword evidence="2" id="KW-1185">Reference proteome</keyword>
<proteinExistence type="predicted"/>